<dbReference type="GO" id="GO:0046872">
    <property type="term" value="F:metal ion binding"/>
    <property type="evidence" value="ECO:0007669"/>
    <property type="project" value="UniProtKB-UniRule"/>
</dbReference>
<keyword evidence="4 12" id="KW-0479">Metal-binding</keyword>
<evidence type="ECO:0000256" key="10">
    <source>
        <dbReference type="ARBA" id="ARBA00023054"/>
    </source>
</evidence>
<protein>
    <recommendedName>
        <fullName evidence="3">Nuclease SbcCD subunit C</fullName>
    </recommendedName>
</protein>
<keyword evidence="10 13" id="KW-0175">Coiled coil</keyword>
<evidence type="ECO:0000259" key="14">
    <source>
        <dbReference type="PROSITE" id="PS51131"/>
    </source>
</evidence>
<comment type="subunit">
    <text evidence="2">Heterodimer of SbcC and SbcD.</text>
</comment>
<reference evidence="15 16" key="1">
    <citation type="submission" date="2012-05" db="EMBL/GenBank/DDBJ databases">
        <title>Finished chromosome of genome of Chamaesiphon sp. PCC 6605.</title>
        <authorList>
            <consortium name="US DOE Joint Genome Institute"/>
            <person name="Gugger M."/>
            <person name="Coursin T."/>
            <person name="Rippka R."/>
            <person name="Tandeau De Marsac N."/>
            <person name="Huntemann M."/>
            <person name="Wei C.-L."/>
            <person name="Han J."/>
            <person name="Detter J.C."/>
            <person name="Han C."/>
            <person name="Tapia R."/>
            <person name="Chen A."/>
            <person name="Kyrpides N."/>
            <person name="Mavromatis K."/>
            <person name="Markowitz V."/>
            <person name="Szeto E."/>
            <person name="Ivanova N."/>
            <person name="Pagani I."/>
            <person name="Pati A."/>
            <person name="Goodwin L."/>
            <person name="Nordberg H.P."/>
            <person name="Cantor M.N."/>
            <person name="Hua S.X."/>
            <person name="Woyke T."/>
            <person name="Kerfeld C.A."/>
        </authorList>
    </citation>
    <scope>NUCLEOTIDE SEQUENCE [LARGE SCALE GENOMIC DNA]</scope>
    <source>
        <strain evidence="16">ATCC 27169 / PCC 6605</strain>
    </source>
</reference>
<dbReference type="GO" id="GO:0004527">
    <property type="term" value="F:exonuclease activity"/>
    <property type="evidence" value="ECO:0007669"/>
    <property type="project" value="UniProtKB-KW"/>
</dbReference>
<evidence type="ECO:0000256" key="7">
    <source>
        <dbReference type="ARBA" id="ARBA00022801"/>
    </source>
</evidence>
<dbReference type="Pfam" id="PF13476">
    <property type="entry name" value="AAA_23"/>
    <property type="match status" value="1"/>
</dbReference>
<organism evidence="15 16">
    <name type="scientific">Chamaesiphon minutus (strain ATCC 27169 / PCC 6605)</name>
    <dbReference type="NCBI Taxonomy" id="1173020"/>
    <lineage>
        <taxon>Bacteria</taxon>
        <taxon>Bacillati</taxon>
        <taxon>Cyanobacteriota</taxon>
        <taxon>Cyanophyceae</taxon>
        <taxon>Gomontiellales</taxon>
        <taxon>Chamaesiphonaceae</taxon>
        <taxon>Chamaesiphon</taxon>
    </lineage>
</organism>
<dbReference type="GO" id="GO:0006302">
    <property type="term" value="P:double-strand break repair"/>
    <property type="evidence" value="ECO:0007669"/>
    <property type="project" value="InterPro"/>
</dbReference>
<dbReference type="AlphaFoldDB" id="K9U8Q7"/>
<evidence type="ECO:0000256" key="1">
    <source>
        <dbReference type="ARBA" id="ARBA00006930"/>
    </source>
</evidence>
<evidence type="ECO:0000256" key="6">
    <source>
        <dbReference type="ARBA" id="ARBA00022763"/>
    </source>
</evidence>
<dbReference type="PROSITE" id="PS51131">
    <property type="entry name" value="ZN_HOOK"/>
    <property type="match status" value="1"/>
</dbReference>
<dbReference type="EMBL" id="CP003600">
    <property type="protein sequence ID" value="AFY91467.1"/>
    <property type="molecule type" value="Genomic_DNA"/>
</dbReference>
<feature type="coiled-coil region" evidence="13">
    <location>
        <begin position="799"/>
        <end position="836"/>
    </location>
</feature>
<proteinExistence type="inferred from homology"/>
<feature type="coiled-coil region" evidence="13">
    <location>
        <begin position="312"/>
        <end position="343"/>
    </location>
</feature>
<dbReference type="PANTHER" id="PTHR32114:SF2">
    <property type="entry name" value="ABC TRANSPORTER ABCH.3"/>
    <property type="match status" value="1"/>
</dbReference>
<keyword evidence="15" id="KW-0269">Exonuclease</keyword>
<keyword evidence="8 12" id="KW-0862">Zinc</keyword>
<feature type="binding site" evidence="12">
    <location>
        <position position="502"/>
    </location>
    <ligand>
        <name>Zn(2+)</name>
        <dbReference type="ChEBI" id="CHEBI:29105"/>
    </ligand>
</feature>
<evidence type="ECO:0000256" key="9">
    <source>
        <dbReference type="ARBA" id="ARBA00022840"/>
    </source>
</evidence>
<dbReference type="GO" id="GO:0005524">
    <property type="term" value="F:ATP binding"/>
    <property type="evidence" value="ECO:0007669"/>
    <property type="project" value="UniProtKB-KW"/>
</dbReference>
<dbReference type="eggNOG" id="COG0419">
    <property type="taxonomic scope" value="Bacteria"/>
</dbReference>
<dbReference type="HOGENOM" id="CLU_004785_0_2_3"/>
<dbReference type="InterPro" id="IPR013134">
    <property type="entry name" value="Zn_hook_RAD50"/>
</dbReference>
<feature type="domain" description="Zinc-hook" evidence="14">
    <location>
        <begin position="454"/>
        <end position="551"/>
    </location>
</feature>
<dbReference type="Pfam" id="PF13558">
    <property type="entry name" value="SbcC_Walker_B"/>
    <property type="match status" value="1"/>
</dbReference>
<accession>K9U8Q7</accession>
<feature type="coiled-coil region" evidence="13">
    <location>
        <begin position="641"/>
        <end position="682"/>
    </location>
</feature>
<evidence type="ECO:0000313" key="16">
    <source>
        <dbReference type="Proteomes" id="UP000010366"/>
    </source>
</evidence>
<feature type="coiled-coil region" evidence="13">
    <location>
        <begin position="515"/>
        <end position="597"/>
    </location>
</feature>
<dbReference type="SUPFAM" id="SSF75712">
    <property type="entry name" value="Rad50 coiled-coil Zn hook"/>
    <property type="match status" value="1"/>
</dbReference>
<keyword evidence="9" id="KW-0067">ATP-binding</keyword>
<evidence type="ECO:0000256" key="12">
    <source>
        <dbReference type="PROSITE-ProRule" id="PRU00471"/>
    </source>
</evidence>
<evidence type="ECO:0000256" key="3">
    <source>
        <dbReference type="ARBA" id="ARBA00013368"/>
    </source>
</evidence>
<name>K9U8Q7_CHAP6</name>
<sequence>MIPLQLSLKNFLSYSEASLDFTGLHTACICGANGAGKSSLLEGITWAIWGECRAVSEDDAISNGAMDVRVDFTFMMHGETCRIIRSRQRDSTGGLEFQIQTSGGQFRTLTQKGIRSTQALIDDYLKIDYDTFINSAYLRQGKADEFMLKKPTDRKQILADLLKLDRYEQLADRAKDTAKQFKLQAEVLTENLAEAEVQLAQIDGITQQRDEVKVEIDRLQQLQVIEEQELESFKTIARQRETWQQQLGWEQKRDRELIQAATQIQADLQLLNTDKNRLDSLLIRSDEISGAYQAYLSLQQQLAVLDRQFDTYQQSQIKQQQLQQQLERQTQELQLTLGRSQAELALVIQQQQELATTLATAGDVTKAIAQLQSFRQRVTELDRLQAEVLPLQQERVILIGKIDREAAKIQAKLNELILREQQIKVKTNERQQLIDRLTLLDTQITELDNKKVYQKRIEEKGLVKKENIQRLDADVRNYQKQLVELDRKLELLEVPDASCPVCEQPLDENHREHVLTSAKSERENIDRQISASQEEYSLYVREREDLIAQYKQLNRELAGSENLREQRGKLQAQLDSIAELQVNLEEIAIEKSQIELAIESRIYARELQTELAGLLIQLEETNYSEQSHALARGEVDKLRWAEAKQERIKEAERKQQQSIERKERLEIEIAAIEENINLLQTNSDMKIELEAVIKEIEALGYDRNYHNQVTTSLRESQSIQLQYQELQQAQQTQPQLLDRIKILETNERQNTEDRQRSTIEIDRISLEIAKIPDNDVRIMAIEHQLAERRQQLDNNLSIIGSLEQQLTQLHQIKEQLRSQQQQLEAYKQQQKIYDELTKAFGKNGIQALVIENILPQLEAESNQILSKLSNNQFHVQFITQKATKGSRTKKASVKSAKYIDTLDIVIGDANGTRSYETYSGGEAFRINFSIRLALAKLLSQRAGTPLQMLIVDEGFGTQDREGCDRLIAAINAISADFACILTVTHMPQFREAFQTRIEVQKTSKGSQIQVIT</sequence>
<dbReference type="STRING" id="1173020.Cha6605_0161"/>
<dbReference type="InterPro" id="IPR038729">
    <property type="entry name" value="Rad50/SbcC_AAA"/>
</dbReference>
<dbReference type="PANTHER" id="PTHR32114">
    <property type="entry name" value="ABC TRANSPORTER ABCH.3"/>
    <property type="match status" value="1"/>
</dbReference>
<dbReference type="Pfam" id="PF04423">
    <property type="entry name" value="Rad50_zn_hook"/>
    <property type="match status" value="1"/>
</dbReference>
<evidence type="ECO:0000313" key="15">
    <source>
        <dbReference type="EMBL" id="AFY91467.1"/>
    </source>
</evidence>
<dbReference type="RefSeq" id="WP_015157662.1">
    <property type="nucleotide sequence ID" value="NC_019697.1"/>
</dbReference>
<evidence type="ECO:0000256" key="11">
    <source>
        <dbReference type="ARBA" id="ARBA00023204"/>
    </source>
</evidence>
<dbReference type="NCBIfam" id="TIGR00618">
    <property type="entry name" value="sbcc"/>
    <property type="match status" value="1"/>
</dbReference>
<comment type="similarity">
    <text evidence="1">Belongs to the SMC family. SbcC subfamily.</text>
</comment>
<dbReference type="GO" id="GO:0016887">
    <property type="term" value="F:ATP hydrolysis activity"/>
    <property type="evidence" value="ECO:0007669"/>
    <property type="project" value="InterPro"/>
</dbReference>
<evidence type="ECO:0000256" key="5">
    <source>
        <dbReference type="ARBA" id="ARBA00022741"/>
    </source>
</evidence>
<evidence type="ECO:0000256" key="4">
    <source>
        <dbReference type="ARBA" id="ARBA00022723"/>
    </source>
</evidence>
<gene>
    <name evidence="15" type="ORF">Cha6605_0161</name>
</gene>
<dbReference type="Proteomes" id="UP000010366">
    <property type="component" value="Chromosome"/>
</dbReference>
<dbReference type="Gene3D" id="3.40.50.300">
    <property type="entry name" value="P-loop containing nucleotide triphosphate hydrolases"/>
    <property type="match status" value="2"/>
</dbReference>
<evidence type="ECO:0000256" key="13">
    <source>
        <dbReference type="SAM" id="Coils"/>
    </source>
</evidence>
<evidence type="ECO:0000256" key="2">
    <source>
        <dbReference type="ARBA" id="ARBA00011322"/>
    </source>
</evidence>
<feature type="coiled-coil region" evidence="13">
    <location>
        <begin position="164"/>
        <end position="229"/>
    </location>
</feature>
<feature type="coiled-coil region" evidence="13">
    <location>
        <begin position="430"/>
        <end position="488"/>
    </location>
</feature>
<dbReference type="KEGG" id="cmp:Cha6605_0161"/>
<dbReference type="SUPFAM" id="SSF52540">
    <property type="entry name" value="P-loop containing nucleoside triphosphate hydrolases"/>
    <property type="match status" value="2"/>
</dbReference>
<keyword evidence="5" id="KW-0547">Nucleotide-binding</keyword>
<dbReference type="InterPro" id="IPR027417">
    <property type="entry name" value="P-loop_NTPase"/>
</dbReference>
<dbReference type="Gene3D" id="1.10.287.510">
    <property type="entry name" value="Helix hairpin bin"/>
    <property type="match status" value="1"/>
</dbReference>
<keyword evidence="11" id="KW-0234">DNA repair</keyword>
<dbReference type="PATRIC" id="fig|1173020.3.peg.188"/>
<dbReference type="InterPro" id="IPR004592">
    <property type="entry name" value="SbcC_gammaproteobac_type"/>
</dbReference>
<keyword evidence="15" id="KW-0540">Nuclease</keyword>
<keyword evidence="16" id="KW-1185">Reference proteome</keyword>
<evidence type="ECO:0000256" key="8">
    <source>
        <dbReference type="ARBA" id="ARBA00022833"/>
    </source>
</evidence>
<keyword evidence="6" id="KW-0227">DNA damage</keyword>
<dbReference type="OrthoDB" id="9795626at2"/>
<keyword evidence="7" id="KW-0378">Hydrolase</keyword>
<feature type="binding site" evidence="12">
    <location>
        <position position="499"/>
    </location>
    <ligand>
        <name>Zn(2+)</name>
        <dbReference type="ChEBI" id="CHEBI:29105"/>
    </ligand>
</feature>